<organism evidence="1 2">
    <name type="scientific">Thelephora ganbajun</name>
    <name type="common">Ganba fungus</name>
    <dbReference type="NCBI Taxonomy" id="370292"/>
    <lineage>
        <taxon>Eukaryota</taxon>
        <taxon>Fungi</taxon>
        <taxon>Dikarya</taxon>
        <taxon>Basidiomycota</taxon>
        <taxon>Agaricomycotina</taxon>
        <taxon>Agaricomycetes</taxon>
        <taxon>Thelephorales</taxon>
        <taxon>Thelephoraceae</taxon>
        <taxon>Thelephora</taxon>
    </lineage>
</organism>
<evidence type="ECO:0000313" key="2">
    <source>
        <dbReference type="Proteomes" id="UP000886501"/>
    </source>
</evidence>
<sequence length="538" mass="59886">MTVDELVKGISDVAWHDGGSYASVGRFLKEFHDAPHRSEQARSFVIQMCSRLLRWFGIASVEDFQMDWKDRKYLMGGGRGFIRVASLVGYLIEWGLLSHDLVRQHLVKPLTNHYYHNTGSDSEIVRTNAIYQLFIAVGNTLVQGLLEAEDVRVCFEMLDAQASAKKISGFDAAKLKELREIHAAWIQREQEEEQRNVGDTEGPQVEGQDAMAAEVSAEVETPVAFAPQDLPAAMIGIDIPPSILQDIVSPSALHAVESSPETFIDFPAATVSSPTFSISTVSDLTPTELGEEIEHSEELTPTCHDMFYFEDGNVEIVCGDTVFRVHSTVVSFSSPKLRDILSQPALLRAPTPEGPPRIAISDSAEDFGILLEMIYTPGFPGRHEVPEFAVFASLLRMTTKYGFFHVREQLIKDLKSAYPTKWEDFRTAKVLGEDIFGSPKPHPNAVLNLFEAQNVRFAIPFAAYRASVGGFSALISDKPGTVLPRHTLATTIHGMHVLRSMASHTARVVTYGGKLWVCPDERWERSMMRWWTRGKAGC</sequence>
<proteinExistence type="predicted"/>
<reference evidence="1" key="1">
    <citation type="submission" date="2019-10" db="EMBL/GenBank/DDBJ databases">
        <authorList>
            <consortium name="DOE Joint Genome Institute"/>
            <person name="Kuo A."/>
            <person name="Miyauchi S."/>
            <person name="Kiss E."/>
            <person name="Drula E."/>
            <person name="Kohler A."/>
            <person name="Sanchez-Garcia M."/>
            <person name="Andreopoulos B."/>
            <person name="Barry K.W."/>
            <person name="Bonito G."/>
            <person name="Buee M."/>
            <person name="Carver A."/>
            <person name="Chen C."/>
            <person name="Cichocki N."/>
            <person name="Clum A."/>
            <person name="Culley D."/>
            <person name="Crous P.W."/>
            <person name="Fauchery L."/>
            <person name="Girlanda M."/>
            <person name="Hayes R."/>
            <person name="Keri Z."/>
            <person name="Labutti K."/>
            <person name="Lipzen A."/>
            <person name="Lombard V."/>
            <person name="Magnuson J."/>
            <person name="Maillard F."/>
            <person name="Morin E."/>
            <person name="Murat C."/>
            <person name="Nolan M."/>
            <person name="Ohm R."/>
            <person name="Pangilinan J."/>
            <person name="Pereira M."/>
            <person name="Perotto S."/>
            <person name="Peter M."/>
            <person name="Riley R."/>
            <person name="Sitrit Y."/>
            <person name="Stielow B."/>
            <person name="Szollosi G."/>
            <person name="Zifcakova L."/>
            <person name="Stursova M."/>
            <person name="Spatafora J.W."/>
            <person name="Tedersoo L."/>
            <person name="Vaario L.-M."/>
            <person name="Yamada A."/>
            <person name="Yan M."/>
            <person name="Wang P."/>
            <person name="Xu J."/>
            <person name="Bruns T."/>
            <person name="Baldrian P."/>
            <person name="Vilgalys R."/>
            <person name="Henrissat B."/>
            <person name="Grigoriev I.V."/>
            <person name="Hibbett D."/>
            <person name="Nagy L.G."/>
            <person name="Martin F.M."/>
        </authorList>
    </citation>
    <scope>NUCLEOTIDE SEQUENCE</scope>
    <source>
        <strain evidence="1">P2</strain>
    </source>
</reference>
<accession>A0ACB6Z8J6</accession>
<keyword evidence="2" id="KW-1185">Reference proteome</keyword>
<gene>
    <name evidence="1" type="ORF">BDM02DRAFT_319686</name>
</gene>
<reference evidence="1" key="2">
    <citation type="journal article" date="2020" name="Nat. Commun.">
        <title>Large-scale genome sequencing of mycorrhizal fungi provides insights into the early evolution of symbiotic traits.</title>
        <authorList>
            <person name="Miyauchi S."/>
            <person name="Kiss E."/>
            <person name="Kuo A."/>
            <person name="Drula E."/>
            <person name="Kohler A."/>
            <person name="Sanchez-Garcia M."/>
            <person name="Morin E."/>
            <person name="Andreopoulos B."/>
            <person name="Barry K.W."/>
            <person name="Bonito G."/>
            <person name="Buee M."/>
            <person name="Carver A."/>
            <person name="Chen C."/>
            <person name="Cichocki N."/>
            <person name="Clum A."/>
            <person name="Culley D."/>
            <person name="Crous P.W."/>
            <person name="Fauchery L."/>
            <person name="Girlanda M."/>
            <person name="Hayes R.D."/>
            <person name="Keri Z."/>
            <person name="LaButti K."/>
            <person name="Lipzen A."/>
            <person name="Lombard V."/>
            <person name="Magnuson J."/>
            <person name="Maillard F."/>
            <person name="Murat C."/>
            <person name="Nolan M."/>
            <person name="Ohm R.A."/>
            <person name="Pangilinan J."/>
            <person name="Pereira M.F."/>
            <person name="Perotto S."/>
            <person name="Peter M."/>
            <person name="Pfister S."/>
            <person name="Riley R."/>
            <person name="Sitrit Y."/>
            <person name="Stielow J.B."/>
            <person name="Szollosi G."/>
            <person name="Zifcakova L."/>
            <person name="Stursova M."/>
            <person name="Spatafora J.W."/>
            <person name="Tedersoo L."/>
            <person name="Vaario L.M."/>
            <person name="Yamada A."/>
            <person name="Yan M."/>
            <person name="Wang P."/>
            <person name="Xu J."/>
            <person name="Bruns T."/>
            <person name="Baldrian P."/>
            <person name="Vilgalys R."/>
            <person name="Dunand C."/>
            <person name="Henrissat B."/>
            <person name="Grigoriev I.V."/>
            <person name="Hibbett D."/>
            <person name="Nagy L.G."/>
            <person name="Martin F.M."/>
        </authorList>
    </citation>
    <scope>NUCLEOTIDE SEQUENCE</scope>
    <source>
        <strain evidence="1">P2</strain>
    </source>
</reference>
<protein>
    <submittedName>
        <fullName evidence="1">Uncharacterized protein</fullName>
    </submittedName>
</protein>
<dbReference type="Proteomes" id="UP000886501">
    <property type="component" value="Unassembled WGS sequence"/>
</dbReference>
<comment type="caution">
    <text evidence="1">The sequence shown here is derived from an EMBL/GenBank/DDBJ whole genome shotgun (WGS) entry which is preliminary data.</text>
</comment>
<evidence type="ECO:0000313" key="1">
    <source>
        <dbReference type="EMBL" id="KAF9646044.1"/>
    </source>
</evidence>
<name>A0ACB6Z8J6_THEGA</name>
<dbReference type="EMBL" id="MU118069">
    <property type="protein sequence ID" value="KAF9646044.1"/>
    <property type="molecule type" value="Genomic_DNA"/>
</dbReference>